<dbReference type="Proteomes" id="UP000077857">
    <property type="component" value="Unassembled WGS sequence"/>
</dbReference>
<sequence>MQNENRSRIRFNPAGLVAHIIIDPPPPGGEIVIDGQVVDMSYSGIKIRLREPLGQSIEEAELRISIILPESGVPVSIHGTIKHIQQEHECGLQYDADRHQEHELDDLMFECVKFAPHTDAETTDEI</sequence>
<dbReference type="Gene3D" id="2.40.10.220">
    <property type="entry name" value="predicted glycosyltransferase like domains"/>
    <property type="match status" value="1"/>
</dbReference>
<dbReference type="SUPFAM" id="SSF141371">
    <property type="entry name" value="PilZ domain-like"/>
    <property type="match status" value="1"/>
</dbReference>
<name>A0A177N2U9_9GAMM</name>
<accession>A0A177N2U9</accession>
<dbReference type="OrthoDB" id="6402280at2"/>
<dbReference type="RefSeq" id="WP_064041888.1">
    <property type="nucleotide sequence ID" value="NZ_LUUJ01000110.1"/>
</dbReference>
<evidence type="ECO:0000313" key="3">
    <source>
        <dbReference type="Proteomes" id="UP000077857"/>
    </source>
</evidence>
<proteinExistence type="predicted"/>
<protein>
    <submittedName>
        <fullName evidence="2">Pilus assembly protein PilZ</fullName>
    </submittedName>
</protein>
<organism evidence="2 3">
    <name type="scientific">Methylomonas koyamae</name>
    <dbReference type="NCBI Taxonomy" id="702114"/>
    <lineage>
        <taxon>Bacteria</taxon>
        <taxon>Pseudomonadati</taxon>
        <taxon>Pseudomonadota</taxon>
        <taxon>Gammaproteobacteria</taxon>
        <taxon>Methylococcales</taxon>
        <taxon>Methylococcaceae</taxon>
        <taxon>Methylomonas</taxon>
    </lineage>
</organism>
<reference evidence="2 3" key="1">
    <citation type="submission" date="2016-03" db="EMBL/GenBank/DDBJ databases">
        <authorList>
            <person name="Ploux O."/>
        </authorList>
    </citation>
    <scope>NUCLEOTIDE SEQUENCE [LARGE SCALE GENOMIC DNA]</scope>
    <source>
        <strain evidence="2 3">R-45378</strain>
    </source>
</reference>
<comment type="caution">
    <text evidence="2">The sequence shown here is derived from an EMBL/GenBank/DDBJ whole genome shotgun (WGS) entry which is preliminary data.</text>
</comment>
<gene>
    <name evidence="2" type="ORF">A1507_02160</name>
</gene>
<dbReference type="GO" id="GO:0035438">
    <property type="term" value="F:cyclic-di-GMP binding"/>
    <property type="evidence" value="ECO:0007669"/>
    <property type="project" value="InterPro"/>
</dbReference>
<dbReference type="Pfam" id="PF07238">
    <property type="entry name" value="PilZ"/>
    <property type="match status" value="1"/>
</dbReference>
<dbReference type="EMBL" id="LUUJ01000110">
    <property type="protein sequence ID" value="OAI12317.1"/>
    <property type="molecule type" value="Genomic_DNA"/>
</dbReference>
<evidence type="ECO:0000259" key="1">
    <source>
        <dbReference type="Pfam" id="PF07238"/>
    </source>
</evidence>
<evidence type="ECO:0000313" key="2">
    <source>
        <dbReference type="EMBL" id="OAI12317.1"/>
    </source>
</evidence>
<dbReference type="InterPro" id="IPR009875">
    <property type="entry name" value="PilZ_domain"/>
</dbReference>
<feature type="domain" description="PilZ" evidence="1">
    <location>
        <begin position="28"/>
        <end position="110"/>
    </location>
</feature>
<dbReference type="AlphaFoldDB" id="A0A177N2U9"/>